<keyword evidence="3" id="KW-0479">Metal-binding</keyword>
<feature type="binding site" evidence="3">
    <location>
        <position position="53"/>
    </location>
    <ligand>
        <name>Mg(2+)</name>
        <dbReference type="ChEBI" id="CHEBI:18420"/>
        <label>1</label>
    </ligand>
</feature>
<dbReference type="InterPro" id="IPR050792">
    <property type="entry name" value="ADP-ribosylglycohydrolase"/>
</dbReference>
<evidence type="ECO:0000256" key="2">
    <source>
        <dbReference type="ARBA" id="ARBA00022801"/>
    </source>
</evidence>
<keyword evidence="5" id="KW-1185">Reference proteome</keyword>
<dbReference type="GO" id="GO:0046872">
    <property type="term" value="F:metal ion binding"/>
    <property type="evidence" value="ECO:0007669"/>
    <property type="project" value="UniProtKB-KW"/>
</dbReference>
<evidence type="ECO:0000256" key="1">
    <source>
        <dbReference type="ARBA" id="ARBA00010702"/>
    </source>
</evidence>
<comment type="caution">
    <text evidence="4">The sequence shown here is derived from an EMBL/GenBank/DDBJ whole genome shotgun (WGS) entry which is preliminary data.</text>
</comment>
<dbReference type="Proteomes" id="UP000187404">
    <property type="component" value="Unassembled WGS sequence"/>
</dbReference>
<comment type="similarity">
    <text evidence="1">Belongs to the ADP-ribosylglycohydrolase family.</text>
</comment>
<gene>
    <name evidence="4" type="ORF">BHK98_12045</name>
</gene>
<feature type="binding site" evidence="3">
    <location>
        <position position="54"/>
    </location>
    <ligand>
        <name>Mg(2+)</name>
        <dbReference type="ChEBI" id="CHEBI:18420"/>
        <label>1</label>
    </ligand>
</feature>
<dbReference type="GO" id="GO:0016787">
    <property type="term" value="F:hydrolase activity"/>
    <property type="evidence" value="ECO:0007669"/>
    <property type="project" value="UniProtKB-KW"/>
</dbReference>
<dbReference type="AlphaFoldDB" id="A0A1Q9JLP6"/>
<evidence type="ECO:0000256" key="3">
    <source>
        <dbReference type="PIRSR" id="PIRSR605502-1"/>
    </source>
</evidence>
<organism evidence="4 5">
    <name type="scientific">Hornefia porci</name>
    <dbReference type="NCBI Taxonomy" id="2652292"/>
    <lineage>
        <taxon>Bacteria</taxon>
        <taxon>Bacillati</taxon>
        <taxon>Bacillota</taxon>
        <taxon>Clostridia</taxon>
        <taxon>Peptostreptococcales</taxon>
        <taxon>Anaerovoracaceae</taxon>
        <taxon>Hornefia</taxon>
    </lineage>
</organism>
<dbReference type="EMBL" id="MJIE01000001">
    <property type="protein sequence ID" value="OLR57055.1"/>
    <property type="molecule type" value="Genomic_DNA"/>
</dbReference>
<reference evidence="4 5" key="1">
    <citation type="journal article" date="2016" name="Appl. Environ. Microbiol.">
        <title>Function and Phylogeny of Bacterial Butyryl Coenzyme A:Acetate Transferases and Their Diversity in the Proximal Colon of Swine.</title>
        <authorList>
            <person name="Trachsel J."/>
            <person name="Bayles D.O."/>
            <person name="Looft T."/>
            <person name="Levine U.Y."/>
            <person name="Allen H.K."/>
        </authorList>
    </citation>
    <scope>NUCLEOTIDE SEQUENCE [LARGE SCALE GENOMIC DNA]</scope>
    <source>
        <strain evidence="4 5">68-3-10</strain>
    </source>
</reference>
<proteinExistence type="inferred from homology"/>
<dbReference type="Gene3D" id="1.10.4080.10">
    <property type="entry name" value="ADP-ribosylation/Crystallin J1"/>
    <property type="match status" value="1"/>
</dbReference>
<dbReference type="STRING" id="1261640.BHK98_12045"/>
<accession>A0A1Q9JLP6</accession>
<comment type="cofactor">
    <cofactor evidence="3">
        <name>Mg(2+)</name>
        <dbReference type="ChEBI" id="CHEBI:18420"/>
    </cofactor>
    <text evidence="3">Binds 2 magnesium ions per subunit.</text>
</comment>
<dbReference type="InterPro" id="IPR036705">
    <property type="entry name" value="Ribosyl_crysJ1_sf"/>
</dbReference>
<name>A0A1Q9JLP6_9FIRM</name>
<evidence type="ECO:0008006" key="6">
    <source>
        <dbReference type="Google" id="ProtNLM"/>
    </source>
</evidence>
<protein>
    <recommendedName>
        <fullName evidence="6">ADP-ribosylglycohydrolase</fullName>
    </recommendedName>
</protein>
<evidence type="ECO:0000313" key="5">
    <source>
        <dbReference type="Proteomes" id="UP000187404"/>
    </source>
</evidence>
<feature type="binding site" evidence="3">
    <location>
        <position position="55"/>
    </location>
    <ligand>
        <name>Mg(2+)</name>
        <dbReference type="ChEBI" id="CHEBI:18420"/>
        <label>1</label>
    </ligand>
</feature>
<keyword evidence="3" id="KW-0460">Magnesium</keyword>
<dbReference type="InterPro" id="IPR005502">
    <property type="entry name" value="Ribosyl_crysJ1"/>
</dbReference>
<feature type="binding site" evidence="3">
    <location>
        <position position="269"/>
    </location>
    <ligand>
        <name>Mg(2+)</name>
        <dbReference type="ChEBI" id="CHEBI:18420"/>
        <label>1</label>
    </ligand>
</feature>
<keyword evidence="2" id="KW-0378">Hydrolase</keyword>
<evidence type="ECO:0000313" key="4">
    <source>
        <dbReference type="EMBL" id="OLR57055.1"/>
    </source>
</evidence>
<dbReference type="SUPFAM" id="SSF101478">
    <property type="entry name" value="ADP-ribosylglycohydrolase"/>
    <property type="match status" value="1"/>
</dbReference>
<dbReference type="OrthoDB" id="9798107at2"/>
<dbReference type="PANTHER" id="PTHR16222">
    <property type="entry name" value="ADP-RIBOSYLGLYCOHYDROLASE"/>
    <property type="match status" value="1"/>
</dbReference>
<dbReference type="Pfam" id="PF03747">
    <property type="entry name" value="ADP_ribosyl_GH"/>
    <property type="match status" value="1"/>
</dbReference>
<sequence length="312" mass="33973">MTAYDVKSAIFGVVTADALGVPVEFSVREDRRRDPVTGMREYGTYNQPKGTWSDDSSMTLAALDSLSAGVDYGEIMKRFAAWAQKGDYTPYRETFDMGEATRRAINRYLDGTPPLECGGTGERDNGNGSLMRIMPFVLVAIRDGDRKISDLTGIHNASALTHRHPRCMAACGIYARLAAALIDAMTGNKMNLAAAAVSGALEDYRNSPFAEETGTYRRMADLKALADLPESEIRSSGYVVDTLEAAVWCFLNTESYRDCVLKAVNLGEDTDTVAAVAGGLAGVWYGFDAIPSDWVAALARREWIEELCKGLL</sequence>
<dbReference type="PANTHER" id="PTHR16222:SF24">
    <property type="entry name" value="ADP-RIBOSYLHYDROLASE ARH3"/>
    <property type="match status" value="1"/>
</dbReference>
<feature type="binding site" evidence="3">
    <location>
        <position position="272"/>
    </location>
    <ligand>
        <name>Mg(2+)</name>
        <dbReference type="ChEBI" id="CHEBI:18420"/>
        <label>1</label>
    </ligand>
</feature>
<feature type="binding site" evidence="3">
    <location>
        <position position="271"/>
    </location>
    <ligand>
        <name>Mg(2+)</name>
        <dbReference type="ChEBI" id="CHEBI:18420"/>
        <label>1</label>
    </ligand>
</feature>